<name>A0A0R1NYZ7_9LACO</name>
<evidence type="ECO:0000256" key="1">
    <source>
        <dbReference type="SAM" id="SignalP"/>
    </source>
</evidence>
<protein>
    <recommendedName>
        <fullName evidence="4">Fucose-binding lectin II</fullName>
    </recommendedName>
</protein>
<organism evidence="2 3">
    <name type="scientific">Lentilactobacillus kisonensis DSM 19906 = JCM 15041</name>
    <dbReference type="NCBI Taxonomy" id="1423766"/>
    <lineage>
        <taxon>Bacteria</taxon>
        <taxon>Bacillati</taxon>
        <taxon>Bacillota</taxon>
        <taxon>Bacilli</taxon>
        <taxon>Lactobacillales</taxon>
        <taxon>Lactobacillaceae</taxon>
        <taxon>Lentilactobacillus</taxon>
    </lineage>
</organism>
<dbReference type="SUPFAM" id="SSF48239">
    <property type="entry name" value="Terpenoid cyclases/Protein prenyltransferases"/>
    <property type="match status" value="1"/>
</dbReference>
<dbReference type="EMBL" id="AZEB01000009">
    <property type="protein sequence ID" value="KRL22147.1"/>
    <property type="molecule type" value="Genomic_DNA"/>
</dbReference>
<reference evidence="2 3" key="1">
    <citation type="journal article" date="2015" name="Genome Announc.">
        <title>Expanding the biotechnology potential of lactobacilli through comparative genomics of 213 strains and associated genera.</title>
        <authorList>
            <person name="Sun Z."/>
            <person name="Harris H.M."/>
            <person name="McCann A."/>
            <person name="Guo C."/>
            <person name="Argimon S."/>
            <person name="Zhang W."/>
            <person name="Yang X."/>
            <person name="Jeffery I.B."/>
            <person name="Cooney J.C."/>
            <person name="Kagawa T.F."/>
            <person name="Liu W."/>
            <person name="Song Y."/>
            <person name="Salvetti E."/>
            <person name="Wrobel A."/>
            <person name="Rasinkangas P."/>
            <person name="Parkhill J."/>
            <person name="Rea M.C."/>
            <person name="O'Sullivan O."/>
            <person name="Ritari J."/>
            <person name="Douillard F.P."/>
            <person name="Paul Ross R."/>
            <person name="Yang R."/>
            <person name="Briner A.E."/>
            <person name="Felis G.E."/>
            <person name="de Vos W.M."/>
            <person name="Barrangou R."/>
            <person name="Klaenhammer T.R."/>
            <person name="Caufield P.W."/>
            <person name="Cui Y."/>
            <person name="Zhang H."/>
            <person name="O'Toole P.W."/>
        </authorList>
    </citation>
    <scope>NUCLEOTIDE SEQUENCE [LARGE SCALE GENOMIC DNA]</scope>
    <source>
        <strain evidence="2 3">DSM 19906</strain>
    </source>
</reference>
<sequence>MKFTSKLLLISASTLLTFGAVSPAITAGAASVKTASRSYQNTKIKASYRYAKKMLAENKTGLSGKTAYIFNKKAYPTTGAAGGYADFLLSLKGWGYKFTTNQKKRVASSLVLNSKSTPADLANAIEGLKSIGMNPTNFRRSGTKKAVNLVSVLYRKSMNKQTVNVQSQVLLALTMSSSFKRPANAKFSTTSLSNAIVKNQQSNNGWAYNNQVASVDSDTTAMAVTALARGKANTSATTSAITKGQSYLKDAVYPSGAYGYTFNGKNIPNGNSTAEAIIALSTKQNTLKYVNGTSKTGQTASPLAAMFTYVNKTGSVKGAVSQVIGVGQINLATAAYRQALNHKSVYTIK</sequence>
<dbReference type="RefSeq" id="WP_008857453.1">
    <property type="nucleotide sequence ID" value="NZ_AZEB01000009.1"/>
</dbReference>
<feature type="chain" id="PRO_5006408738" description="Fucose-binding lectin II" evidence="1">
    <location>
        <begin position="30"/>
        <end position="349"/>
    </location>
</feature>
<accession>A0A0R1NYZ7</accession>
<evidence type="ECO:0000313" key="3">
    <source>
        <dbReference type="Proteomes" id="UP000051439"/>
    </source>
</evidence>
<keyword evidence="3" id="KW-1185">Reference proteome</keyword>
<comment type="caution">
    <text evidence="2">The sequence shown here is derived from an EMBL/GenBank/DDBJ whole genome shotgun (WGS) entry which is preliminary data.</text>
</comment>
<evidence type="ECO:0008006" key="4">
    <source>
        <dbReference type="Google" id="ProtNLM"/>
    </source>
</evidence>
<evidence type="ECO:0000313" key="2">
    <source>
        <dbReference type="EMBL" id="KRL22147.1"/>
    </source>
</evidence>
<proteinExistence type="predicted"/>
<dbReference type="Proteomes" id="UP000051439">
    <property type="component" value="Unassembled WGS sequence"/>
</dbReference>
<dbReference type="PATRIC" id="fig|1423766.4.peg.2894"/>
<dbReference type="Gene3D" id="1.50.10.20">
    <property type="match status" value="1"/>
</dbReference>
<dbReference type="AlphaFoldDB" id="A0A0R1NYZ7"/>
<dbReference type="InterPro" id="IPR008930">
    <property type="entry name" value="Terpenoid_cyclase/PrenylTrfase"/>
</dbReference>
<feature type="signal peptide" evidence="1">
    <location>
        <begin position="1"/>
        <end position="29"/>
    </location>
</feature>
<keyword evidence="1" id="KW-0732">Signal</keyword>
<gene>
    <name evidence="2" type="ORF">FC98_GL002764</name>
</gene>